<dbReference type="AlphaFoldDB" id="A0A7U3ZMB1"/>
<dbReference type="EMBL" id="CP002859">
    <property type="protein sequence ID" value="AEI49850.1"/>
    <property type="molecule type" value="Genomic_DNA"/>
</dbReference>
<protein>
    <submittedName>
        <fullName evidence="1">Uncharacterized protein</fullName>
    </submittedName>
</protein>
<sequence>MLTAGCTDSPTGPVETEYRYFPLETGRFVEYAVQEASYAVGKTPVLSSYFLKEVCGSETVGAGGQLQYQIQRYRRTTAQQNWTADSAGFAYLLPDRAVKVENNLPLVKMVFPLYEGLNWNGNHYNTLPPQTYEARFIKTPFTINALSFPESLHIIQQNDSSLVTLVRFTERYAPAVGLIYKENTALNYCQTPNCLGKGIIESGTQKVLRIVAYGKE</sequence>
<dbReference type="Proteomes" id="UP000000493">
    <property type="component" value="Chromosome"/>
</dbReference>
<name>A0A7U3ZMB1_RUNSL</name>
<organism evidence="1 2">
    <name type="scientific">Runella slithyformis (strain ATCC 29530 / DSM 19594 / LMG 11500 / NCIMB 11436 / LSU 4)</name>
    <dbReference type="NCBI Taxonomy" id="761193"/>
    <lineage>
        <taxon>Bacteria</taxon>
        <taxon>Pseudomonadati</taxon>
        <taxon>Bacteroidota</taxon>
        <taxon>Cytophagia</taxon>
        <taxon>Cytophagales</taxon>
        <taxon>Spirosomataceae</taxon>
        <taxon>Runella</taxon>
    </lineage>
</organism>
<proteinExistence type="predicted"/>
<evidence type="ECO:0000313" key="2">
    <source>
        <dbReference type="Proteomes" id="UP000000493"/>
    </source>
</evidence>
<reference evidence="1 2" key="2">
    <citation type="journal article" date="2012" name="Stand. Genomic Sci.">
        <title>Complete genome sequence of the aquatic bacterium Runella slithyformis type strain (LSU 4(T)).</title>
        <authorList>
            <person name="Copeland A."/>
            <person name="Zhang X."/>
            <person name="Misra M."/>
            <person name="Lapidus A."/>
            <person name="Nolan M."/>
            <person name="Lucas S."/>
            <person name="Deshpande S."/>
            <person name="Cheng J.F."/>
            <person name="Tapia R."/>
            <person name="Goodwin L.A."/>
            <person name="Pitluck S."/>
            <person name="Liolios K."/>
            <person name="Pagani I."/>
            <person name="Ivanova N."/>
            <person name="Mikhailova N."/>
            <person name="Pati A."/>
            <person name="Chen A."/>
            <person name="Palaniappan K."/>
            <person name="Land M."/>
            <person name="Hauser L."/>
            <person name="Pan C."/>
            <person name="Jeffries C.D."/>
            <person name="Detter J.C."/>
            <person name="Brambilla E.M."/>
            <person name="Rohde M."/>
            <person name="Djao O.D."/>
            <person name="Goker M."/>
            <person name="Sikorski J."/>
            <person name="Tindall B.J."/>
            <person name="Woyke T."/>
            <person name="Bristow J."/>
            <person name="Eisen J.A."/>
            <person name="Markowitz V."/>
            <person name="Hugenholtz P."/>
            <person name="Kyrpides N.C."/>
            <person name="Klenk H.P."/>
            <person name="Mavromatis K."/>
        </authorList>
    </citation>
    <scope>NUCLEOTIDE SEQUENCE [LARGE SCALE GENOMIC DNA]</scope>
    <source>
        <strain evidence="2">ATCC 29530 / DSM 19594 / LMG 11500 / NCIMB 11436 / LSU 4</strain>
    </source>
</reference>
<reference evidence="2" key="1">
    <citation type="submission" date="2011-06" db="EMBL/GenBank/DDBJ databases">
        <title>The complete genome of chromosome of Runella slithyformis DSM 19594.</title>
        <authorList>
            <consortium name="US DOE Joint Genome Institute (JGI-PGF)"/>
            <person name="Lucas S."/>
            <person name="Han J."/>
            <person name="Lapidus A."/>
            <person name="Bruce D."/>
            <person name="Goodwin L."/>
            <person name="Pitluck S."/>
            <person name="Peters L."/>
            <person name="Kyrpides N."/>
            <person name="Mavromatis K."/>
            <person name="Ivanova N."/>
            <person name="Ovchinnikova G."/>
            <person name="Zhang X."/>
            <person name="Misra M."/>
            <person name="Detter J.C."/>
            <person name="Tapia R."/>
            <person name="Han C."/>
            <person name="Land M."/>
            <person name="Hauser L."/>
            <person name="Markowitz V."/>
            <person name="Cheng J.-F."/>
            <person name="Hugenholtz P."/>
            <person name="Woyke T."/>
            <person name="Wu D."/>
            <person name="Tindall B."/>
            <person name="Faehrich R."/>
            <person name="Brambilla E."/>
            <person name="Klenk H.-P."/>
            <person name="Eisen J.A."/>
        </authorList>
    </citation>
    <scope>NUCLEOTIDE SEQUENCE [LARGE SCALE GENOMIC DNA]</scope>
    <source>
        <strain evidence="2">ATCC 29530 / DSM 19594 / LMG 11500 / NCIMB 11436 / LSU 4</strain>
    </source>
</reference>
<gene>
    <name evidence="1" type="ordered locus">Runsl_3486</name>
</gene>
<keyword evidence="2" id="KW-1185">Reference proteome</keyword>
<accession>A0A7U3ZMB1</accession>
<dbReference type="KEGG" id="rsi:Runsl_3486"/>
<evidence type="ECO:0000313" key="1">
    <source>
        <dbReference type="EMBL" id="AEI49850.1"/>
    </source>
</evidence>